<sequence length="98" mass="11137">MRVQEAVDGMASHNVVDKDNIQNCAFGTEGYAESLLGCRGCDSRVFSKLCSRRQYVKHVFDKFSHQKQDGCSLYDNARPHISYHTIEEIFKIGWASCT</sequence>
<name>A0ABQ9G2J8_9NEOP</name>
<evidence type="ECO:0008006" key="3">
    <source>
        <dbReference type="Google" id="ProtNLM"/>
    </source>
</evidence>
<protein>
    <recommendedName>
        <fullName evidence="3">Histone-lysine N-methyltransferase SETMAR</fullName>
    </recommendedName>
</protein>
<organism evidence="1 2">
    <name type="scientific">Dryococelus australis</name>
    <dbReference type="NCBI Taxonomy" id="614101"/>
    <lineage>
        <taxon>Eukaryota</taxon>
        <taxon>Metazoa</taxon>
        <taxon>Ecdysozoa</taxon>
        <taxon>Arthropoda</taxon>
        <taxon>Hexapoda</taxon>
        <taxon>Insecta</taxon>
        <taxon>Pterygota</taxon>
        <taxon>Neoptera</taxon>
        <taxon>Polyneoptera</taxon>
        <taxon>Phasmatodea</taxon>
        <taxon>Verophasmatodea</taxon>
        <taxon>Anareolatae</taxon>
        <taxon>Phasmatidae</taxon>
        <taxon>Eurycanthinae</taxon>
        <taxon>Dryococelus</taxon>
    </lineage>
</organism>
<dbReference type="Proteomes" id="UP001159363">
    <property type="component" value="Chromosome 16"/>
</dbReference>
<feature type="non-terminal residue" evidence="1">
    <location>
        <position position="98"/>
    </location>
</feature>
<evidence type="ECO:0000313" key="2">
    <source>
        <dbReference type="Proteomes" id="UP001159363"/>
    </source>
</evidence>
<accession>A0ABQ9G2J8</accession>
<reference evidence="1 2" key="1">
    <citation type="submission" date="2023-02" db="EMBL/GenBank/DDBJ databases">
        <title>LHISI_Scaffold_Assembly.</title>
        <authorList>
            <person name="Stuart O.P."/>
            <person name="Cleave R."/>
            <person name="Magrath M.J.L."/>
            <person name="Mikheyev A.S."/>
        </authorList>
    </citation>
    <scope>NUCLEOTIDE SEQUENCE [LARGE SCALE GENOMIC DNA]</scope>
    <source>
        <strain evidence="1">Daus_M_001</strain>
        <tissue evidence="1">Leg muscle</tissue>
    </source>
</reference>
<comment type="caution">
    <text evidence="1">The sequence shown here is derived from an EMBL/GenBank/DDBJ whole genome shotgun (WGS) entry which is preliminary data.</text>
</comment>
<dbReference type="EMBL" id="JARBHB010000017">
    <property type="protein sequence ID" value="KAJ8865558.1"/>
    <property type="molecule type" value="Genomic_DNA"/>
</dbReference>
<keyword evidence="2" id="KW-1185">Reference proteome</keyword>
<evidence type="ECO:0000313" key="1">
    <source>
        <dbReference type="EMBL" id="KAJ8865558.1"/>
    </source>
</evidence>
<proteinExistence type="predicted"/>
<gene>
    <name evidence="1" type="ORF">PR048_033078</name>
</gene>